<dbReference type="SUPFAM" id="SSF56496">
    <property type="entry name" value="Fibrinogen C-terminal domain-like"/>
    <property type="match status" value="1"/>
</dbReference>
<dbReference type="GO" id="GO:0005615">
    <property type="term" value="C:extracellular space"/>
    <property type="evidence" value="ECO:0007669"/>
    <property type="project" value="TreeGrafter"/>
</dbReference>
<dbReference type="Gene3D" id="3.90.215.10">
    <property type="entry name" value="Gamma Fibrinogen, chain A, domain 1"/>
    <property type="match status" value="1"/>
</dbReference>
<evidence type="ECO:0000259" key="2">
    <source>
        <dbReference type="PROSITE" id="PS51406"/>
    </source>
</evidence>
<dbReference type="PROSITE" id="PS51406">
    <property type="entry name" value="FIBRINOGEN_C_2"/>
    <property type="match status" value="1"/>
</dbReference>
<dbReference type="SMART" id="SM00186">
    <property type="entry name" value="FBG"/>
    <property type="match status" value="1"/>
</dbReference>
<comment type="caution">
    <text evidence="3">The sequence shown here is derived from an EMBL/GenBank/DDBJ whole genome shotgun (WGS) entry which is preliminary data.</text>
</comment>
<feature type="domain" description="Fibrinogen C-terminal" evidence="2">
    <location>
        <begin position="128"/>
        <end position="300"/>
    </location>
</feature>
<protein>
    <submittedName>
        <fullName evidence="3">Ficolin-1</fullName>
    </submittedName>
</protein>
<dbReference type="InterPro" id="IPR014716">
    <property type="entry name" value="Fibrinogen_a/b/g_C_1"/>
</dbReference>
<feature type="chain" id="PRO_5025553561" evidence="1">
    <location>
        <begin position="24"/>
        <end position="300"/>
    </location>
</feature>
<dbReference type="Proteomes" id="UP000440578">
    <property type="component" value="Unassembled WGS sequence"/>
</dbReference>
<keyword evidence="4" id="KW-1185">Reference proteome</keyword>
<accession>A0A6A4XBP2</accession>
<dbReference type="InterPro" id="IPR050373">
    <property type="entry name" value="Fibrinogen_C-term_domain"/>
</dbReference>
<dbReference type="OrthoDB" id="6145874at2759"/>
<evidence type="ECO:0000256" key="1">
    <source>
        <dbReference type="SAM" id="SignalP"/>
    </source>
</evidence>
<gene>
    <name evidence="3" type="primary">FCN1_7</name>
    <name evidence="3" type="ORF">FJT64_016027</name>
</gene>
<proteinExistence type="predicted"/>
<dbReference type="Pfam" id="PF00147">
    <property type="entry name" value="Fibrinogen_C"/>
    <property type="match status" value="1"/>
</dbReference>
<organism evidence="3 4">
    <name type="scientific">Amphibalanus amphitrite</name>
    <name type="common">Striped barnacle</name>
    <name type="synonym">Balanus amphitrite</name>
    <dbReference type="NCBI Taxonomy" id="1232801"/>
    <lineage>
        <taxon>Eukaryota</taxon>
        <taxon>Metazoa</taxon>
        <taxon>Ecdysozoa</taxon>
        <taxon>Arthropoda</taxon>
        <taxon>Crustacea</taxon>
        <taxon>Multicrustacea</taxon>
        <taxon>Cirripedia</taxon>
        <taxon>Thoracica</taxon>
        <taxon>Thoracicalcarea</taxon>
        <taxon>Balanomorpha</taxon>
        <taxon>Balanoidea</taxon>
        <taxon>Balanidae</taxon>
        <taxon>Amphibalaninae</taxon>
        <taxon>Amphibalanus</taxon>
    </lineage>
</organism>
<dbReference type="PANTHER" id="PTHR19143:SF458">
    <property type="entry name" value="FIBRINOGEN C-TERMINAL DOMAIN-CONTAINING PROTEIN-RELATED"/>
    <property type="match status" value="1"/>
</dbReference>
<dbReference type="AlphaFoldDB" id="A0A6A4XBP2"/>
<evidence type="ECO:0000313" key="3">
    <source>
        <dbReference type="EMBL" id="KAF0313424.1"/>
    </source>
</evidence>
<dbReference type="InterPro" id="IPR002181">
    <property type="entry name" value="Fibrinogen_a/b/g_C_dom"/>
</dbReference>
<keyword evidence="1" id="KW-0732">Signal</keyword>
<evidence type="ECO:0000313" key="4">
    <source>
        <dbReference type="Proteomes" id="UP000440578"/>
    </source>
</evidence>
<feature type="signal peptide" evidence="1">
    <location>
        <begin position="1"/>
        <end position="23"/>
    </location>
</feature>
<dbReference type="InterPro" id="IPR036056">
    <property type="entry name" value="Fibrinogen-like_C"/>
</dbReference>
<reference evidence="3 4" key="1">
    <citation type="submission" date="2019-07" db="EMBL/GenBank/DDBJ databases">
        <title>Draft genome assembly of a fouling barnacle, Amphibalanus amphitrite (Darwin, 1854): The first reference genome for Thecostraca.</title>
        <authorList>
            <person name="Kim W."/>
        </authorList>
    </citation>
    <scope>NUCLEOTIDE SEQUENCE [LARGE SCALE GENOMIC DNA]</scope>
    <source>
        <strain evidence="3">SNU_AA5</strain>
        <tissue evidence="3">Soma without cirri and trophi</tissue>
    </source>
</reference>
<name>A0A6A4XBP2_AMPAM</name>
<dbReference type="EMBL" id="VIIS01000094">
    <property type="protein sequence ID" value="KAF0313424.1"/>
    <property type="molecule type" value="Genomic_DNA"/>
</dbReference>
<dbReference type="PANTHER" id="PTHR19143">
    <property type="entry name" value="FIBRINOGEN/TENASCIN/ANGIOPOEITIN"/>
    <property type="match status" value="1"/>
</dbReference>
<sequence>MKFFVSAGQTIPVLLLFCYGASSQTSLKSNGAHENTSDDLDGTGLSEALAQCLAQTGQVAQLASQLTNLHTELSAQTSALASQLSEQGVELTEFGSALISGLIDIMENLPGGQLSTAGLTALRSQLRQAAATPPRDCSDLPAGTTSGVHTLYPGRDGPVAALCDMDLDGGNWTVFQRRDDIQPRQDFYLGWLDYKWGFGELDGEFWWGLERLWGLTSQLDRRYELRIDLTDFNGDKRHAVYQGFRIAPEADNYRLTAVNYTGDAGDSLALNNGRPFATKDKEDNMVGSLCAQKFQDLEND</sequence>